<dbReference type="InterPro" id="IPR036366">
    <property type="entry name" value="PGBDSf"/>
</dbReference>
<dbReference type="SUPFAM" id="SSF57938">
    <property type="entry name" value="DnaJ/Hsp40 cysteine-rich domain"/>
    <property type="match status" value="1"/>
</dbReference>
<dbReference type="GO" id="GO:0009507">
    <property type="term" value="C:chloroplast"/>
    <property type="evidence" value="ECO:0007669"/>
    <property type="project" value="TreeGrafter"/>
</dbReference>
<accession>A0A8K0HTH8</accession>
<evidence type="ECO:0000259" key="2">
    <source>
        <dbReference type="Pfam" id="PF01471"/>
    </source>
</evidence>
<dbReference type="OrthoDB" id="1001489at2759"/>
<dbReference type="PANTHER" id="PTHR15852:SF16">
    <property type="entry name" value="PROTEIN DISULFIDE ISOMERASE PTAC5, CHLOROPLASTIC"/>
    <property type="match status" value="1"/>
</dbReference>
<dbReference type="Pfam" id="PF01471">
    <property type="entry name" value="PG_binding_1"/>
    <property type="match status" value="1"/>
</dbReference>
<feature type="region of interest" description="Disordered" evidence="1">
    <location>
        <begin position="259"/>
        <end position="285"/>
    </location>
</feature>
<evidence type="ECO:0000313" key="4">
    <source>
        <dbReference type="Proteomes" id="UP000796880"/>
    </source>
</evidence>
<dbReference type="AlphaFoldDB" id="A0A8K0HTH8"/>
<dbReference type="SUPFAM" id="SSF47090">
    <property type="entry name" value="PGBD-like"/>
    <property type="match status" value="1"/>
</dbReference>
<proteinExistence type="predicted"/>
<dbReference type="InterPro" id="IPR036365">
    <property type="entry name" value="PGBD-like_sf"/>
</dbReference>
<protein>
    <recommendedName>
        <fullName evidence="2">Peptidoglycan binding-like domain-containing protein</fullName>
    </recommendedName>
</protein>
<dbReference type="GO" id="GO:0003756">
    <property type="term" value="F:protein disulfide isomerase activity"/>
    <property type="evidence" value="ECO:0007669"/>
    <property type="project" value="TreeGrafter"/>
</dbReference>
<sequence>MSLSLSLFLLNPPIHHKPLPFSSSTSSSSSFFFSHSLTFSSHVCFFSSSFSSSSHHDNEETRWLREEQRWLREEQRWLREEQRWARERDSLLTEISDLRFQIQALERQLSIQGGASVSETISSIADLLQVLKEKSLIAETGSSASPVVLEEKNSEDVEEEVVVEKVVRVLKEEGKRVMEKKRSALRKGSEGEEVRALQEALQKLGFYSGEEDIEFSSFSSGTERAVKTWQASLGAPEDGIMTEELLERLYVEQKIEGSGSNISADEKDSTDTSKEGANGAAVPSVTEVSKVQQKVVKEDGIAEIDVSKRRVFLLGENRWEEPSRLGGRDKKASETKTKESTTKCLTCRGEGRLMCTECDGTGEPNIEPQFLEWVGEGAKCPYCEGLGYTICDVCEGKTVV</sequence>
<feature type="domain" description="Peptidoglycan binding-like" evidence="2">
    <location>
        <begin position="191"/>
        <end position="249"/>
    </location>
</feature>
<reference evidence="3" key="1">
    <citation type="submission" date="2020-03" db="EMBL/GenBank/DDBJ databases">
        <title>A high-quality chromosome-level genome assembly of a woody plant with both climbing and erect habits, Rhamnella rubrinervis.</title>
        <authorList>
            <person name="Lu Z."/>
            <person name="Yang Y."/>
            <person name="Zhu X."/>
            <person name="Sun Y."/>
        </authorList>
    </citation>
    <scope>NUCLEOTIDE SEQUENCE</scope>
    <source>
        <strain evidence="3">BYM</strain>
        <tissue evidence="3">Leaf</tissue>
    </source>
</reference>
<comment type="caution">
    <text evidence="3">The sequence shown here is derived from an EMBL/GenBank/DDBJ whole genome shotgun (WGS) entry which is preliminary data.</text>
</comment>
<dbReference type="Proteomes" id="UP000796880">
    <property type="component" value="Unassembled WGS sequence"/>
</dbReference>
<organism evidence="3 4">
    <name type="scientific">Rhamnella rubrinervis</name>
    <dbReference type="NCBI Taxonomy" id="2594499"/>
    <lineage>
        <taxon>Eukaryota</taxon>
        <taxon>Viridiplantae</taxon>
        <taxon>Streptophyta</taxon>
        <taxon>Embryophyta</taxon>
        <taxon>Tracheophyta</taxon>
        <taxon>Spermatophyta</taxon>
        <taxon>Magnoliopsida</taxon>
        <taxon>eudicotyledons</taxon>
        <taxon>Gunneridae</taxon>
        <taxon>Pentapetalae</taxon>
        <taxon>rosids</taxon>
        <taxon>fabids</taxon>
        <taxon>Rosales</taxon>
        <taxon>Rhamnaceae</taxon>
        <taxon>rhamnoid group</taxon>
        <taxon>Rhamneae</taxon>
        <taxon>Rhamnella</taxon>
    </lineage>
</organism>
<dbReference type="PANTHER" id="PTHR15852">
    <property type="entry name" value="PLASTID TRANSCRIPTIONALLY ACTIVE PROTEIN"/>
    <property type="match status" value="1"/>
</dbReference>
<dbReference type="InterPro" id="IPR036410">
    <property type="entry name" value="HSP_DnaJ_Cys-rich_dom_sf"/>
</dbReference>
<dbReference type="EMBL" id="VOIH02000001">
    <property type="protein sequence ID" value="KAF3457663.1"/>
    <property type="molecule type" value="Genomic_DNA"/>
</dbReference>
<keyword evidence="4" id="KW-1185">Reference proteome</keyword>
<dbReference type="Gene3D" id="1.10.101.10">
    <property type="entry name" value="PGBD-like superfamily/PGBD"/>
    <property type="match status" value="1"/>
</dbReference>
<evidence type="ECO:0000313" key="3">
    <source>
        <dbReference type="EMBL" id="KAF3457663.1"/>
    </source>
</evidence>
<gene>
    <name evidence="3" type="ORF">FNV43_RR02321</name>
</gene>
<evidence type="ECO:0000256" key="1">
    <source>
        <dbReference type="SAM" id="MobiDB-lite"/>
    </source>
</evidence>
<name>A0A8K0HTH8_9ROSA</name>
<dbReference type="GO" id="GO:0009658">
    <property type="term" value="P:chloroplast organization"/>
    <property type="evidence" value="ECO:0007669"/>
    <property type="project" value="TreeGrafter"/>
</dbReference>
<feature type="compositionally biased region" description="Basic and acidic residues" evidence="1">
    <location>
        <begin position="264"/>
        <end position="274"/>
    </location>
</feature>
<dbReference type="InterPro" id="IPR002477">
    <property type="entry name" value="Peptidoglycan-bd-like"/>
</dbReference>